<dbReference type="PANTHER" id="PTHR33387:SF3">
    <property type="entry name" value="DUF985 DOMAIN-CONTAINING PROTEIN"/>
    <property type="match status" value="1"/>
</dbReference>
<evidence type="ECO:0000313" key="3">
    <source>
        <dbReference type="Proteomes" id="UP001317629"/>
    </source>
</evidence>
<accession>A0ABN6VLU2</accession>
<dbReference type="Proteomes" id="UP001317629">
    <property type="component" value="Chromosome"/>
</dbReference>
<name>A0ABN6VLU2_9HYPH</name>
<evidence type="ECO:0000259" key="1">
    <source>
        <dbReference type="Pfam" id="PF06172"/>
    </source>
</evidence>
<dbReference type="Gene3D" id="2.60.120.10">
    <property type="entry name" value="Jelly Rolls"/>
    <property type="match status" value="1"/>
</dbReference>
<dbReference type="PANTHER" id="PTHR33387">
    <property type="entry name" value="RMLC-LIKE JELLY ROLL FOLD PROTEIN"/>
    <property type="match status" value="1"/>
</dbReference>
<dbReference type="CDD" id="cd06121">
    <property type="entry name" value="cupin_YML079wp"/>
    <property type="match status" value="1"/>
</dbReference>
<dbReference type="SUPFAM" id="SSF51182">
    <property type="entry name" value="RmlC-like cupins"/>
    <property type="match status" value="1"/>
</dbReference>
<feature type="domain" description="DUF985" evidence="1">
    <location>
        <begin position="11"/>
        <end position="137"/>
    </location>
</feature>
<dbReference type="RefSeq" id="WP_281929196.1">
    <property type="nucleotide sequence ID" value="NZ_AP027142.1"/>
</dbReference>
<dbReference type="InterPro" id="IPR009327">
    <property type="entry name" value="Cupin_DUF985"/>
</dbReference>
<protein>
    <submittedName>
        <fullName evidence="2">Cupin</fullName>
    </submittedName>
</protein>
<organism evidence="2 3">
    <name type="scientific">Methylocystis iwaonis</name>
    <dbReference type="NCBI Taxonomy" id="2885079"/>
    <lineage>
        <taxon>Bacteria</taxon>
        <taxon>Pseudomonadati</taxon>
        <taxon>Pseudomonadota</taxon>
        <taxon>Alphaproteobacteria</taxon>
        <taxon>Hyphomicrobiales</taxon>
        <taxon>Methylocystaceae</taxon>
        <taxon>Methylocystis</taxon>
    </lineage>
</organism>
<proteinExistence type="predicted"/>
<dbReference type="Pfam" id="PF06172">
    <property type="entry name" value="Cupin_5"/>
    <property type="match status" value="1"/>
</dbReference>
<keyword evidence="3" id="KW-1185">Reference proteome</keyword>
<dbReference type="InterPro" id="IPR039935">
    <property type="entry name" value="YML079W-like"/>
</dbReference>
<dbReference type="InterPro" id="IPR014710">
    <property type="entry name" value="RmlC-like_jellyroll"/>
</dbReference>
<dbReference type="InterPro" id="IPR011051">
    <property type="entry name" value="RmlC_Cupin_sf"/>
</dbReference>
<gene>
    <name evidence="2" type="ORF">SS37A_32300</name>
</gene>
<evidence type="ECO:0000313" key="2">
    <source>
        <dbReference type="EMBL" id="BDV35701.1"/>
    </source>
</evidence>
<reference evidence="2 3" key="1">
    <citation type="journal article" date="2023" name="Int. J. Syst. Evol. Microbiol.">
        <title>Methylocystis iwaonis sp. nov., a type II methane-oxidizing bacterium from surface soil of a rice paddy field in Japan, and emended description of the genus Methylocystis (ex Whittenbury et al. 1970) Bowman et al. 1993.</title>
        <authorList>
            <person name="Kaise H."/>
            <person name="Sawadogo J.B."/>
            <person name="Alam M.S."/>
            <person name="Ueno C."/>
            <person name="Dianou D."/>
            <person name="Shinjo R."/>
            <person name="Asakawa S."/>
        </authorList>
    </citation>
    <scope>NUCLEOTIDE SEQUENCE [LARGE SCALE GENOMIC DNA]</scope>
    <source>
        <strain evidence="2 3">SS37A-Re</strain>
    </source>
</reference>
<dbReference type="EMBL" id="AP027142">
    <property type="protein sequence ID" value="BDV35701.1"/>
    <property type="molecule type" value="Genomic_DNA"/>
</dbReference>
<sequence>MSGLDRLSAEEVARLLDLAPHPEGGFYRETFRDPRLIDGRSASTAIYYLLPAGQISAWHRVDAAEIWHWHAGAPLALSLFENGARTAIRLGADLLGGERPQGIVPAGVWQSAESLGAWTLVGCTVAPGFEFAHFEIAEPGQIPLA</sequence>